<evidence type="ECO:0000313" key="2">
    <source>
        <dbReference type="Proteomes" id="UP000662747"/>
    </source>
</evidence>
<proteinExistence type="predicted"/>
<evidence type="ECO:0000313" key="1">
    <source>
        <dbReference type="EMBL" id="QSQ28061.1"/>
    </source>
</evidence>
<dbReference type="EMBL" id="CP071090">
    <property type="protein sequence ID" value="QSQ28061.1"/>
    <property type="molecule type" value="Genomic_DNA"/>
</dbReference>
<dbReference type="Pfam" id="PF02423">
    <property type="entry name" value="OCD_Mu_crystall"/>
    <property type="match status" value="1"/>
</dbReference>
<dbReference type="InterPro" id="IPR003462">
    <property type="entry name" value="ODC_Mu_crystall"/>
</dbReference>
<dbReference type="InterPro" id="IPR036291">
    <property type="entry name" value="NAD(P)-bd_dom_sf"/>
</dbReference>
<dbReference type="InterPro" id="IPR023401">
    <property type="entry name" value="ODC_N"/>
</dbReference>
<organism evidence="1 2">
    <name type="scientific">Pyxidicoccus parkwayensis</name>
    <dbReference type="NCBI Taxonomy" id="2813578"/>
    <lineage>
        <taxon>Bacteria</taxon>
        <taxon>Pseudomonadati</taxon>
        <taxon>Myxococcota</taxon>
        <taxon>Myxococcia</taxon>
        <taxon>Myxococcales</taxon>
        <taxon>Cystobacterineae</taxon>
        <taxon>Myxococcaceae</taxon>
        <taxon>Pyxidicoccus</taxon>
    </lineage>
</organism>
<dbReference type="PANTHER" id="PTHR13812">
    <property type="entry name" value="KETIMINE REDUCTASE MU-CRYSTALLIN"/>
    <property type="match status" value="1"/>
</dbReference>
<dbReference type="PIRSF" id="PIRSF001439">
    <property type="entry name" value="CryM"/>
    <property type="match status" value="1"/>
</dbReference>
<reference evidence="1 2" key="1">
    <citation type="submission" date="2021-02" db="EMBL/GenBank/DDBJ databases">
        <title>De Novo genome assembly of isolated myxobacteria.</title>
        <authorList>
            <person name="Stevens D.C."/>
        </authorList>
    </citation>
    <scope>NUCLEOTIDE SEQUENCE [LARGE SCALE GENOMIC DNA]</scope>
    <source>
        <strain evidence="2">SCPEA02</strain>
    </source>
</reference>
<dbReference type="PANTHER" id="PTHR13812:SF19">
    <property type="entry name" value="KETIMINE REDUCTASE MU-CRYSTALLIN"/>
    <property type="match status" value="1"/>
</dbReference>
<keyword evidence="2" id="KW-1185">Reference proteome</keyword>
<dbReference type="SUPFAM" id="SSF51735">
    <property type="entry name" value="NAD(P)-binding Rossmann-fold domains"/>
    <property type="match status" value="1"/>
</dbReference>
<name>A0ABX7PC51_9BACT</name>
<protein>
    <submittedName>
        <fullName evidence="1">Ornithine cyclodeaminase family protein</fullName>
    </submittedName>
</protein>
<gene>
    <name evidence="1" type="ORF">JY651_10900</name>
</gene>
<dbReference type="Gene3D" id="3.40.50.720">
    <property type="entry name" value="NAD(P)-binding Rossmann-like Domain"/>
    <property type="match status" value="1"/>
</dbReference>
<dbReference type="Proteomes" id="UP000662747">
    <property type="component" value="Chromosome"/>
</dbReference>
<accession>A0ABX7PC51</accession>
<dbReference type="Gene3D" id="3.30.1780.10">
    <property type="entry name" value="ornithine cyclodeaminase, domain 1"/>
    <property type="match status" value="1"/>
</dbReference>
<sequence length="336" mass="36825">MDTVIEALESAFRHFDTARTEPRKRDGFTLRNERTGVLEWMPVMQHGESVTIKVVSYNPTNPHRYGVPTIIATNSVYDCATGRLLELMDGVLPTALRTGAASAIASKYLADPDSRVVGMVGCGAQAVTQLHALSRLFRIERVLAYDVDLGVLRTYLRRVGFLGLDVRPASLEELEAESDIICTVTSVGVGEGPVVSDGRFKPSVHINAVGSDLPGKTELPLSLLERSLVCPDFLEQALVEGECQQLRPEQIGPGIIEVVQHPERYADWRKRSTVFDSTGFALEDQVVTRALTRRARELGLGTEVELESLAGDAMNPYDELLPTHGAQASLRTARLD</sequence>